<dbReference type="InterPro" id="IPR027843">
    <property type="entry name" value="DUF4440"/>
</dbReference>
<proteinExistence type="predicted"/>
<organism evidence="2 3">
    <name type="scientific">Gracilimonas sediminicola</name>
    <dbReference type="NCBI Taxonomy" id="2952158"/>
    <lineage>
        <taxon>Bacteria</taxon>
        <taxon>Pseudomonadati</taxon>
        <taxon>Balneolota</taxon>
        <taxon>Balneolia</taxon>
        <taxon>Balneolales</taxon>
        <taxon>Balneolaceae</taxon>
        <taxon>Gracilimonas</taxon>
    </lineage>
</organism>
<name>A0A9X2L2J8_9BACT</name>
<keyword evidence="3" id="KW-1185">Reference proteome</keyword>
<gene>
    <name evidence="2" type="ORF">NM125_06105</name>
</gene>
<dbReference type="NCBIfam" id="TIGR02246">
    <property type="entry name" value="SgcJ/EcaC family oxidoreductase"/>
    <property type="match status" value="1"/>
</dbReference>
<accession>A0A9X2L2J8</accession>
<dbReference type="Pfam" id="PF14534">
    <property type="entry name" value="DUF4440"/>
    <property type="match status" value="1"/>
</dbReference>
<dbReference type="EMBL" id="JANDBC010000001">
    <property type="protein sequence ID" value="MCP9291150.1"/>
    <property type="molecule type" value="Genomic_DNA"/>
</dbReference>
<dbReference type="InterPro" id="IPR032710">
    <property type="entry name" value="NTF2-like_dom_sf"/>
</dbReference>
<evidence type="ECO:0000313" key="3">
    <source>
        <dbReference type="Proteomes" id="UP001139125"/>
    </source>
</evidence>
<dbReference type="RefSeq" id="WP_255133833.1">
    <property type="nucleotide sequence ID" value="NZ_JANDBC010000001.1"/>
</dbReference>
<dbReference type="Proteomes" id="UP001139125">
    <property type="component" value="Unassembled WGS sequence"/>
</dbReference>
<protein>
    <submittedName>
        <fullName evidence="2">SgcJ/EcaC family oxidoreductase</fullName>
    </submittedName>
</protein>
<comment type="caution">
    <text evidence="2">The sequence shown here is derived from an EMBL/GenBank/DDBJ whole genome shotgun (WGS) entry which is preliminary data.</text>
</comment>
<dbReference type="AlphaFoldDB" id="A0A9X2L2J8"/>
<sequence length="156" mass="18090">MSKTYKKASTPEQIPVLFTEAWMQRDADMLASLFAEDAEFVNVVGLWWHNRDDIREAHAYGFDKIFGDSELVLRKTTVKYLSDDIAVVYARMHLKNQTQKGDVETPSLRYTIFSFVVQKVDRYWKCVSAHNTDIIPGAETNIIDKEGKFKSVNYRK</sequence>
<evidence type="ECO:0000313" key="2">
    <source>
        <dbReference type="EMBL" id="MCP9291150.1"/>
    </source>
</evidence>
<dbReference type="SUPFAM" id="SSF54427">
    <property type="entry name" value="NTF2-like"/>
    <property type="match status" value="1"/>
</dbReference>
<dbReference type="InterPro" id="IPR011944">
    <property type="entry name" value="Steroid_delta5-4_isomerase"/>
</dbReference>
<feature type="domain" description="DUF4440" evidence="1">
    <location>
        <begin position="18"/>
        <end position="126"/>
    </location>
</feature>
<evidence type="ECO:0000259" key="1">
    <source>
        <dbReference type="Pfam" id="PF14534"/>
    </source>
</evidence>
<dbReference type="Gene3D" id="3.10.450.50">
    <property type="match status" value="1"/>
</dbReference>
<reference evidence="2" key="1">
    <citation type="submission" date="2022-06" db="EMBL/GenBank/DDBJ databases">
        <title>Gracilimonas sp. CAU 1638 isolated from sea sediment.</title>
        <authorList>
            <person name="Kim W."/>
        </authorList>
    </citation>
    <scope>NUCLEOTIDE SEQUENCE</scope>
    <source>
        <strain evidence="2">CAU 1638</strain>
    </source>
</reference>